<organism evidence="2 3">
    <name type="scientific">Capsicum annuum</name>
    <name type="common">Capsicum pepper</name>
    <dbReference type="NCBI Taxonomy" id="4072"/>
    <lineage>
        <taxon>Eukaryota</taxon>
        <taxon>Viridiplantae</taxon>
        <taxon>Streptophyta</taxon>
        <taxon>Embryophyta</taxon>
        <taxon>Tracheophyta</taxon>
        <taxon>Spermatophyta</taxon>
        <taxon>Magnoliopsida</taxon>
        <taxon>eudicotyledons</taxon>
        <taxon>Gunneridae</taxon>
        <taxon>Pentapetalae</taxon>
        <taxon>asterids</taxon>
        <taxon>lamiids</taxon>
        <taxon>Solanales</taxon>
        <taxon>Solanaceae</taxon>
        <taxon>Solanoideae</taxon>
        <taxon>Capsiceae</taxon>
        <taxon>Capsicum</taxon>
    </lineage>
</organism>
<dbReference type="OMA" id="CWDEDDI"/>
<feature type="signal peptide" evidence="1">
    <location>
        <begin position="1"/>
        <end position="18"/>
    </location>
</feature>
<dbReference type="PROSITE" id="PS51257">
    <property type="entry name" value="PROKAR_LIPOPROTEIN"/>
    <property type="match status" value="1"/>
</dbReference>
<dbReference type="Gramene" id="PHT84138">
    <property type="protein sequence ID" value="PHT84138"/>
    <property type="gene ID" value="T459_12581"/>
</dbReference>
<feature type="chain" id="PRO_5013727170" description="FBD domain-containing protein" evidence="1">
    <location>
        <begin position="19"/>
        <end position="173"/>
    </location>
</feature>
<reference evidence="2 3" key="1">
    <citation type="journal article" date="2014" name="Nat. Genet.">
        <title>Genome sequence of the hot pepper provides insights into the evolution of pungency in Capsicum species.</title>
        <authorList>
            <person name="Kim S."/>
            <person name="Park M."/>
            <person name="Yeom S.I."/>
            <person name="Kim Y.M."/>
            <person name="Lee J.M."/>
            <person name="Lee H.A."/>
            <person name="Seo E."/>
            <person name="Choi J."/>
            <person name="Cheong K."/>
            <person name="Kim K.T."/>
            <person name="Jung K."/>
            <person name="Lee G.W."/>
            <person name="Oh S.K."/>
            <person name="Bae C."/>
            <person name="Kim S.B."/>
            <person name="Lee H.Y."/>
            <person name="Kim S.Y."/>
            <person name="Kim M.S."/>
            <person name="Kang B.C."/>
            <person name="Jo Y.D."/>
            <person name="Yang H.B."/>
            <person name="Jeong H.J."/>
            <person name="Kang W.H."/>
            <person name="Kwon J.K."/>
            <person name="Shin C."/>
            <person name="Lim J.Y."/>
            <person name="Park J.H."/>
            <person name="Huh J.H."/>
            <person name="Kim J.S."/>
            <person name="Kim B.D."/>
            <person name="Cohen O."/>
            <person name="Paran I."/>
            <person name="Suh M.C."/>
            <person name="Lee S.B."/>
            <person name="Kim Y.K."/>
            <person name="Shin Y."/>
            <person name="Noh S.J."/>
            <person name="Park J."/>
            <person name="Seo Y.S."/>
            <person name="Kwon S.Y."/>
            <person name="Kim H.A."/>
            <person name="Park J.M."/>
            <person name="Kim H.J."/>
            <person name="Choi S.B."/>
            <person name="Bosland P.W."/>
            <person name="Reeves G."/>
            <person name="Jo S.H."/>
            <person name="Lee B.W."/>
            <person name="Cho H.T."/>
            <person name="Choi H.S."/>
            <person name="Lee M.S."/>
            <person name="Yu Y."/>
            <person name="Do Choi Y."/>
            <person name="Park B.S."/>
            <person name="van Deynze A."/>
            <person name="Ashrafi H."/>
            <person name="Hill T."/>
            <person name="Kim W.T."/>
            <person name="Pai H.S."/>
            <person name="Ahn H.K."/>
            <person name="Yeam I."/>
            <person name="Giovannoni J.J."/>
            <person name="Rose J.K."/>
            <person name="Sorensen I."/>
            <person name="Lee S.J."/>
            <person name="Kim R.W."/>
            <person name="Choi I.Y."/>
            <person name="Choi B.S."/>
            <person name="Lim J.S."/>
            <person name="Lee Y.H."/>
            <person name="Choi D."/>
        </authorList>
    </citation>
    <scope>NUCLEOTIDE SEQUENCE [LARGE SCALE GENOMIC DNA]</scope>
    <source>
        <strain evidence="3">cv. CM334</strain>
    </source>
</reference>
<reference evidence="2 3" key="2">
    <citation type="journal article" date="2017" name="Genome Biol.">
        <title>New reference genome sequences of hot pepper reveal the massive evolution of plant disease-resistance genes by retroduplication.</title>
        <authorList>
            <person name="Kim S."/>
            <person name="Park J."/>
            <person name="Yeom S.I."/>
            <person name="Kim Y.M."/>
            <person name="Seo E."/>
            <person name="Kim K.T."/>
            <person name="Kim M.S."/>
            <person name="Lee J.M."/>
            <person name="Cheong K."/>
            <person name="Shin H.S."/>
            <person name="Kim S.B."/>
            <person name="Han K."/>
            <person name="Lee J."/>
            <person name="Park M."/>
            <person name="Lee H.A."/>
            <person name="Lee H.Y."/>
            <person name="Lee Y."/>
            <person name="Oh S."/>
            <person name="Lee J.H."/>
            <person name="Choi E."/>
            <person name="Choi E."/>
            <person name="Lee S.E."/>
            <person name="Jeon J."/>
            <person name="Kim H."/>
            <person name="Choi G."/>
            <person name="Song H."/>
            <person name="Lee J."/>
            <person name="Lee S.C."/>
            <person name="Kwon J.K."/>
            <person name="Lee H.Y."/>
            <person name="Koo N."/>
            <person name="Hong Y."/>
            <person name="Kim R.W."/>
            <person name="Kang W.H."/>
            <person name="Huh J.H."/>
            <person name="Kang B.C."/>
            <person name="Yang T.J."/>
            <person name="Lee Y.H."/>
            <person name="Bennetzen J.L."/>
            <person name="Choi D."/>
        </authorList>
    </citation>
    <scope>NUCLEOTIDE SEQUENCE [LARGE SCALE GENOMIC DNA]</scope>
    <source>
        <strain evidence="3">cv. CM334</strain>
    </source>
</reference>
<gene>
    <name evidence="2" type="ORF">T459_12581</name>
</gene>
<keyword evidence="3" id="KW-1185">Reference proteome</keyword>
<comment type="caution">
    <text evidence="2">The sequence shown here is derived from an EMBL/GenBank/DDBJ whole genome shotgun (WGS) entry which is preliminary data.</text>
</comment>
<sequence length="173" mass="19843">MCRLVNVSSLVTANLTFTISCITDCWDEDDIKKDRCRDYHQVFRNLVLDYLQKLSSVTELIIGTWLAETVFMTNLDGVMLPELRCKCLTLKLFVTEYNLYGIASLLQGSPLLESFNIQMIAEVVISLDICSSFCIHIHDLPCQLQQSYFDEVDNINLPSWIPISRVLNCRLHS</sequence>
<keyword evidence="1" id="KW-0732">Signal</keyword>
<evidence type="ECO:0008006" key="4">
    <source>
        <dbReference type="Google" id="ProtNLM"/>
    </source>
</evidence>
<dbReference type="AlphaFoldDB" id="A0A2G2ZQ76"/>
<proteinExistence type="predicted"/>
<evidence type="ECO:0000313" key="3">
    <source>
        <dbReference type="Proteomes" id="UP000222542"/>
    </source>
</evidence>
<dbReference type="EMBL" id="AYRZ02000004">
    <property type="protein sequence ID" value="PHT84138.1"/>
    <property type="molecule type" value="Genomic_DNA"/>
</dbReference>
<evidence type="ECO:0000313" key="2">
    <source>
        <dbReference type="EMBL" id="PHT84138.1"/>
    </source>
</evidence>
<name>A0A2G2ZQ76_CAPAN</name>
<protein>
    <recommendedName>
        <fullName evidence="4">FBD domain-containing protein</fullName>
    </recommendedName>
</protein>
<evidence type="ECO:0000256" key="1">
    <source>
        <dbReference type="SAM" id="SignalP"/>
    </source>
</evidence>
<dbReference type="Proteomes" id="UP000222542">
    <property type="component" value="Unassembled WGS sequence"/>
</dbReference>
<accession>A0A2G2ZQ76</accession>